<dbReference type="PANTHER" id="PTHR33478">
    <property type="entry name" value="EXTRACELLULAR METALLOPROTEINASE MEP"/>
    <property type="match status" value="1"/>
</dbReference>
<dbReference type="Gene3D" id="3.10.170.10">
    <property type="match status" value="1"/>
</dbReference>
<keyword evidence="7 13" id="KW-0378">Hydrolase</keyword>
<keyword evidence="3 13" id="KW-0964">Secreted</keyword>
<dbReference type="GO" id="GO:0004222">
    <property type="term" value="F:metalloendopeptidase activity"/>
    <property type="evidence" value="ECO:0007669"/>
    <property type="project" value="InterPro"/>
</dbReference>
<evidence type="ECO:0000313" key="16">
    <source>
        <dbReference type="EMBL" id="KDQ21661.1"/>
    </source>
</evidence>
<dbReference type="Proteomes" id="UP000027195">
    <property type="component" value="Unassembled WGS sequence"/>
</dbReference>
<keyword evidence="17" id="KW-1185">Reference proteome</keyword>
<feature type="active site" evidence="11">
    <location>
        <position position="399"/>
    </location>
</feature>
<name>A0A067NCY1_BOTB1</name>
<evidence type="ECO:0000256" key="7">
    <source>
        <dbReference type="ARBA" id="ARBA00022801"/>
    </source>
</evidence>
<evidence type="ECO:0000256" key="13">
    <source>
        <dbReference type="RuleBase" id="RU364017"/>
    </source>
</evidence>
<keyword evidence="10 13" id="KW-0865">Zymogen</keyword>
<evidence type="ECO:0000256" key="10">
    <source>
        <dbReference type="ARBA" id="ARBA00023145"/>
    </source>
</evidence>
<evidence type="ECO:0000256" key="12">
    <source>
        <dbReference type="PIRSR" id="PIRSR601842-2"/>
    </source>
</evidence>
<evidence type="ECO:0000256" key="11">
    <source>
        <dbReference type="PIRSR" id="PIRSR601842-1"/>
    </source>
</evidence>
<evidence type="ECO:0000256" key="3">
    <source>
        <dbReference type="ARBA" id="ARBA00022525"/>
    </source>
</evidence>
<dbReference type="InterPro" id="IPR050371">
    <property type="entry name" value="Fungal_virulence_M36"/>
</dbReference>
<keyword evidence="5 12" id="KW-0479">Metal-binding</keyword>
<evidence type="ECO:0000256" key="9">
    <source>
        <dbReference type="ARBA" id="ARBA00023049"/>
    </source>
</evidence>
<evidence type="ECO:0000256" key="6">
    <source>
        <dbReference type="ARBA" id="ARBA00022729"/>
    </source>
</evidence>
<reference evidence="17" key="1">
    <citation type="journal article" date="2014" name="Proc. Natl. Acad. Sci. U.S.A.">
        <title>Extensive sampling of basidiomycete genomes demonstrates inadequacy of the white-rot/brown-rot paradigm for wood decay fungi.</title>
        <authorList>
            <person name="Riley R."/>
            <person name="Salamov A.A."/>
            <person name="Brown D.W."/>
            <person name="Nagy L.G."/>
            <person name="Floudas D."/>
            <person name="Held B.W."/>
            <person name="Levasseur A."/>
            <person name="Lombard V."/>
            <person name="Morin E."/>
            <person name="Otillar R."/>
            <person name="Lindquist E.A."/>
            <person name="Sun H."/>
            <person name="LaButti K.M."/>
            <person name="Schmutz J."/>
            <person name="Jabbour D."/>
            <person name="Luo H."/>
            <person name="Baker S.E."/>
            <person name="Pisabarro A.G."/>
            <person name="Walton J.D."/>
            <person name="Blanchette R.A."/>
            <person name="Henrissat B."/>
            <person name="Martin F."/>
            <person name="Cullen D."/>
            <person name="Hibbett D.S."/>
            <person name="Grigoriev I.V."/>
        </authorList>
    </citation>
    <scope>NUCLEOTIDE SEQUENCE [LARGE SCALE GENOMIC DNA]</scope>
    <source>
        <strain evidence="17">FD-172 SS1</strain>
    </source>
</reference>
<feature type="binding site" evidence="12">
    <location>
        <position position="402"/>
    </location>
    <ligand>
        <name>Zn(2+)</name>
        <dbReference type="ChEBI" id="CHEBI:29105"/>
        <note>catalytic</note>
    </ligand>
</feature>
<feature type="binding site" evidence="12">
    <location>
        <position position="398"/>
    </location>
    <ligand>
        <name>Zn(2+)</name>
        <dbReference type="ChEBI" id="CHEBI:29105"/>
        <note>catalytic</note>
    </ligand>
</feature>
<dbReference type="InterPro" id="IPR025711">
    <property type="entry name" value="PepSY"/>
</dbReference>
<keyword evidence="9 13" id="KW-0482">Metalloprotease</keyword>
<dbReference type="PANTHER" id="PTHR33478:SF1">
    <property type="entry name" value="EXTRACELLULAR METALLOPROTEINASE MEP"/>
    <property type="match status" value="1"/>
</dbReference>
<keyword evidence="8 12" id="KW-0862">Zinc</keyword>
<sequence>MVHYSKGVALLLTATGAFASPWLETSKHATHRTREVSPGFKVHAYQPVSKYETFGEGIDHPLSKREIPASPEEAALSFLGSHLGINASSLSYRTGYTGEVSKHVYIRQKINGIEVTNAVANVALNKNDKVIAYGSSFVNPKNVASSTPKLSKGDAIAKAETAFSAKYNDWKVSLEYFTKDSGDAALTYLVQVQNEDHWWEVSVDAANGEIVNAVDFVAAASYNVVRYDKQDIREGFTVETNPADTIASPGGWHVAGSNSYTTTRGNNVVAYKTSSTGTSSQTSSGLNFLYTHNVNVSPSTSPNLDVARVNGFYTGNMIHDLTYRYGFTERAYNFQVDNRGNGGAGNDPVNLSIQDASGTNSANFATPGDGQSGTCRMYIWTYSTPNRDGSLSNDIIAHEFTHGVTNRMTGGGTGRCLQTTEAGGMGEGWSDFMAFWTEQKSAAQVDFILAPYPYNNPKGYRTVPYSTNKSVDPHMYSTLKTVSEVHRIGEVWVTMLIEAYYALVAKYGFSNNKFDPSGSAGNIVMFHLFIDALAIQPCNPTFLSARDAIIQADVNRYGGVNKCLLWNAFAKRGLGSSASGHNDSSAVPSGC</sequence>
<dbReference type="Pfam" id="PF03413">
    <property type="entry name" value="PepSY"/>
    <property type="match status" value="1"/>
</dbReference>
<keyword evidence="4 13" id="KW-0645">Protease</keyword>
<evidence type="ECO:0000256" key="1">
    <source>
        <dbReference type="ARBA" id="ARBA00004613"/>
    </source>
</evidence>
<accession>A0A067NCY1</accession>
<dbReference type="EMBL" id="KL198016">
    <property type="protein sequence ID" value="KDQ21661.1"/>
    <property type="molecule type" value="Genomic_DNA"/>
</dbReference>
<dbReference type="Gene3D" id="3.10.450.40">
    <property type="match status" value="1"/>
</dbReference>
<comment type="subcellular location">
    <subcellularLocation>
        <location evidence="1 13">Secreted</location>
    </subcellularLocation>
</comment>
<feature type="signal peptide" evidence="13">
    <location>
        <begin position="1"/>
        <end position="19"/>
    </location>
</feature>
<dbReference type="PRINTS" id="PR00999">
    <property type="entry name" value="FUNGALYSIN"/>
</dbReference>
<dbReference type="OrthoDB" id="3227768at2759"/>
<gene>
    <name evidence="16" type="ORF">BOTBODRAFT_150573</name>
</gene>
<evidence type="ECO:0000256" key="2">
    <source>
        <dbReference type="ARBA" id="ARBA00006006"/>
    </source>
</evidence>
<evidence type="ECO:0000256" key="5">
    <source>
        <dbReference type="ARBA" id="ARBA00022723"/>
    </source>
</evidence>
<evidence type="ECO:0000256" key="8">
    <source>
        <dbReference type="ARBA" id="ARBA00022833"/>
    </source>
</evidence>
<protein>
    <recommendedName>
        <fullName evidence="13">Extracellular metalloproteinase</fullName>
        <ecNumber evidence="13">3.4.24.-</ecNumber>
    </recommendedName>
    <alternativeName>
        <fullName evidence="13">Fungalysin</fullName>
    </alternativeName>
</protein>
<proteinExistence type="inferred from homology"/>
<feature type="domain" description="FTP" evidence="15">
    <location>
        <begin position="102"/>
        <end position="137"/>
    </location>
</feature>
<dbReference type="GO" id="GO:0005615">
    <property type="term" value="C:extracellular space"/>
    <property type="evidence" value="ECO:0007669"/>
    <property type="project" value="InterPro"/>
</dbReference>
<dbReference type="SUPFAM" id="SSF55486">
    <property type="entry name" value="Metalloproteases ('zincins'), catalytic domain"/>
    <property type="match status" value="1"/>
</dbReference>
<evidence type="ECO:0000259" key="15">
    <source>
        <dbReference type="Pfam" id="PF07504"/>
    </source>
</evidence>
<dbReference type="CDD" id="cd09596">
    <property type="entry name" value="M36"/>
    <property type="match status" value="1"/>
</dbReference>
<dbReference type="InterPro" id="IPR011096">
    <property type="entry name" value="FTP_domain"/>
</dbReference>
<evidence type="ECO:0000259" key="14">
    <source>
        <dbReference type="Pfam" id="PF03413"/>
    </source>
</evidence>
<evidence type="ECO:0000256" key="4">
    <source>
        <dbReference type="ARBA" id="ARBA00022670"/>
    </source>
</evidence>
<keyword evidence="6 13" id="KW-0732">Signal</keyword>
<feature type="binding site" evidence="12">
    <location>
        <position position="427"/>
    </location>
    <ligand>
        <name>Zn(2+)</name>
        <dbReference type="ChEBI" id="CHEBI:29105"/>
        <note>catalytic</note>
    </ligand>
</feature>
<dbReference type="InterPro" id="IPR027268">
    <property type="entry name" value="Peptidase_M4/M1_CTD_sf"/>
</dbReference>
<dbReference type="Pfam" id="PF07504">
    <property type="entry name" value="FTP"/>
    <property type="match status" value="1"/>
</dbReference>
<dbReference type="InParanoid" id="A0A067NCY1"/>
<dbReference type="Pfam" id="PF02128">
    <property type="entry name" value="Peptidase_M36"/>
    <property type="match status" value="1"/>
</dbReference>
<comment type="similarity">
    <text evidence="2 13">Belongs to the peptidase M36 family.</text>
</comment>
<dbReference type="EC" id="3.4.24.-" evidence="13"/>
<comment type="cofactor">
    <cofactor evidence="12">
        <name>Zn(2+)</name>
        <dbReference type="ChEBI" id="CHEBI:29105"/>
    </cofactor>
    <text evidence="12">Binds 1 zinc ion per subunit.</text>
</comment>
<organism evidence="16 17">
    <name type="scientific">Botryobasidium botryosum (strain FD-172 SS1)</name>
    <dbReference type="NCBI Taxonomy" id="930990"/>
    <lineage>
        <taxon>Eukaryota</taxon>
        <taxon>Fungi</taxon>
        <taxon>Dikarya</taxon>
        <taxon>Basidiomycota</taxon>
        <taxon>Agaricomycotina</taxon>
        <taxon>Agaricomycetes</taxon>
        <taxon>Cantharellales</taxon>
        <taxon>Botryobasidiaceae</taxon>
        <taxon>Botryobasidium</taxon>
    </lineage>
</organism>
<feature type="domain" description="PepSY" evidence="14">
    <location>
        <begin position="149"/>
        <end position="212"/>
    </location>
</feature>
<dbReference type="GO" id="GO:0008270">
    <property type="term" value="F:zinc ion binding"/>
    <property type="evidence" value="ECO:0007669"/>
    <property type="project" value="InterPro"/>
</dbReference>
<dbReference type="GO" id="GO:0006508">
    <property type="term" value="P:proteolysis"/>
    <property type="evidence" value="ECO:0007669"/>
    <property type="project" value="UniProtKB-KW"/>
</dbReference>
<dbReference type="HOGENOM" id="CLU_012703_4_2_1"/>
<evidence type="ECO:0000313" key="17">
    <source>
        <dbReference type="Proteomes" id="UP000027195"/>
    </source>
</evidence>
<feature type="chain" id="PRO_5009359682" description="Extracellular metalloproteinase" evidence="13">
    <location>
        <begin position="20"/>
        <end position="591"/>
    </location>
</feature>
<dbReference type="InterPro" id="IPR001842">
    <property type="entry name" value="Peptidase_M36"/>
</dbReference>
<dbReference type="AlphaFoldDB" id="A0A067NCY1"/>
<dbReference type="Gene3D" id="1.10.390.10">
    <property type="entry name" value="Neutral Protease Domain 2"/>
    <property type="match status" value="1"/>
</dbReference>